<dbReference type="Pfam" id="PF00923">
    <property type="entry name" value="TAL_FSA"/>
    <property type="match status" value="1"/>
</dbReference>
<evidence type="ECO:0008006" key="3">
    <source>
        <dbReference type="Google" id="ProtNLM"/>
    </source>
</evidence>
<proteinExistence type="predicted"/>
<dbReference type="AlphaFoldDB" id="A0A0F9UT27"/>
<sequence>MSLAASVEGRISEFIRKDFTPHFGKRGGQFGTNGMWRRAGELGSELWLDTGNITDIRHLYTDEFTALTTNNTLLNKEIQAGAYDALVPEAAAALKGAKLTDREQLLELAFILNAYHGLRLVEQFDAFVSVEEHTDLAHDVDAAVATAKRYHAICPERFIVKIPFTPAGVLATQRLSAEGIPVNHTLGFSARQNYVIARIAKPQFVNVFMGRLGAFTADNGLGDGALVGERAMMASQRIIRELRQAGQTPARQIAASIRSGGQVRDTLGVDVLTIPPKSAKDFLYPGFEVDQLTDRTGVDFQPTFADGVDPAAVRFETLWDVDEALIACVDALEAEDLDSMGPDDLVTFLADRNCGDLLPRWTPDQLATSAAEGKIPKLANWADALASKQIGLDSLLNLAGLLSFTADQQAMDNRVAGLV</sequence>
<evidence type="ECO:0000313" key="2">
    <source>
        <dbReference type="EMBL" id="KKN90662.1"/>
    </source>
</evidence>
<protein>
    <recommendedName>
        <fullName evidence="3">Transaldolase</fullName>
    </recommendedName>
</protein>
<dbReference type="InterPro" id="IPR013785">
    <property type="entry name" value="Aldolase_TIM"/>
</dbReference>
<organism evidence="2">
    <name type="scientific">marine sediment metagenome</name>
    <dbReference type="NCBI Taxonomy" id="412755"/>
    <lineage>
        <taxon>unclassified sequences</taxon>
        <taxon>metagenomes</taxon>
        <taxon>ecological metagenomes</taxon>
    </lineage>
</organism>
<evidence type="ECO:0000256" key="1">
    <source>
        <dbReference type="ARBA" id="ARBA00023270"/>
    </source>
</evidence>
<gene>
    <name evidence="2" type="ORF">LCGC14_0226050</name>
</gene>
<reference evidence="2" key="1">
    <citation type="journal article" date="2015" name="Nature">
        <title>Complex archaea that bridge the gap between prokaryotes and eukaryotes.</title>
        <authorList>
            <person name="Spang A."/>
            <person name="Saw J.H."/>
            <person name="Jorgensen S.L."/>
            <person name="Zaremba-Niedzwiedzka K."/>
            <person name="Martijn J."/>
            <person name="Lind A.E."/>
            <person name="van Eijk R."/>
            <person name="Schleper C."/>
            <person name="Guy L."/>
            <person name="Ettema T.J."/>
        </authorList>
    </citation>
    <scope>NUCLEOTIDE SEQUENCE</scope>
</reference>
<comment type="caution">
    <text evidence="2">The sequence shown here is derived from an EMBL/GenBank/DDBJ whole genome shotgun (WGS) entry which is preliminary data.</text>
</comment>
<keyword evidence="1" id="KW-0704">Schiff base</keyword>
<accession>A0A0F9UT27</accession>
<dbReference type="InterPro" id="IPR001585">
    <property type="entry name" value="TAL/FSA"/>
</dbReference>
<dbReference type="GO" id="GO:0005975">
    <property type="term" value="P:carbohydrate metabolic process"/>
    <property type="evidence" value="ECO:0007669"/>
    <property type="project" value="InterPro"/>
</dbReference>
<dbReference type="Gene3D" id="3.20.20.70">
    <property type="entry name" value="Aldolase class I"/>
    <property type="match status" value="1"/>
</dbReference>
<dbReference type="EMBL" id="LAZR01000108">
    <property type="protein sequence ID" value="KKN90662.1"/>
    <property type="molecule type" value="Genomic_DNA"/>
</dbReference>
<name>A0A0F9UT27_9ZZZZ</name>
<dbReference type="PANTHER" id="PTHR10683">
    <property type="entry name" value="TRANSALDOLASE"/>
    <property type="match status" value="1"/>
</dbReference>
<dbReference type="SUPFAM" id="SSF51569">
    <property type="entry name" value="Aldolase"/>
    <property type="match status" value="1"/>
</dbReference>